<evidence type="ECO:0000313" key="10">
    <source>
        <dbReference type="EMBL" id="SEH09273.1"/>
    </source>
</evidence>
<sequence>MDTLIQVWQLYGPLELSLALVAIAAGAMIQGAVGFGFALIAAPILMLIDPKLVPVPISIVALLMTGLVFWRDRHGADWQGLSWIYLGNLPGYALGAFALMLLPIRDMALLFAGLTLLAVGLSISHLRLSPVPRWLLPMGTASSFMGVTMAMNGPPVALTYQHASGVVIRGSLSVYFFTSNLVLLLIFAAIGQLDGFTLATGVLLLPGVILGLLLASPLARWVDAGRMRRAVLWISALSALAVLVRYGY</sequence>
<protein>
    <recommendedName>
        <fullName evidence="8">Probable membrane transporter protein</fullName>
    </recommendedName>
</protein>
<comment type="similarity">
    <text evidence="2 8">Belongs to the 4-toluene sulfonate uptake permease (TSUP) (TC 2.A.102) family.</text>
</comment>
<evidence type="ECO:0000256" key="5">
    <source>
        <dbReference type="ARBA" id="ARBA00022692"/>
    </source>
</evidence>
<proteinExistence type="inferred from homology"/>
<evidence type="ECO:0000313" key="11">
    <source>
        <dbReference type="Proteomes" id="UP000236724"/>
    </source>
</evidence>
<keyword evidence="6 8" id="KW-1133">Transmembrane helix</keyword>
<dbReference type="EMBL" id="FMSV02000558">
    <property type="protein sequence ID" value="SEH09144.1"/>
    <property type="molecule type" value="Genomic_DNA"/>
</dbReference>
<keyword evidence="4 8" id="KW-1003">Cell membrane</keyword>
<organism evidence="9 11">
    <name type="scientific">Candidatus Venteria ishoeyi</name>
    <dbReference type="NCBI Taxonomy" id="1899563"/>
    <lineage>
        <taxon>Bacteria</taxon>
        <taxon>Pseudomonadati</taxon>
        <taxon>Pseudomonadota</taxon>
        <taxon>Gammaproteobacteria</taxon>
        <taxon>Thiotrichales</taxon>
        <taxon>Thiotrichaceae</taxon>
        <taxon>Venteria</taxon>
    </lineage>
</organism>
<feature type="transmembrane region" description="Helical" evidence="8">
    <location>
        <begin position="172"/>
        <end position="190"/>
    </location>
</feature>
<dbReference type="PANTHER" id="PTHR30269:SF37">
    <property type="entry name" value="MEMBRANE TRANSPORTER PROTEIN"/>
    <property type="match status" value="1"/>
</dbReference>
<gene>
    <name evidence="9" type="ORF">MBHS_05038</name>
    <name evidence="10" type="ORF">MBHS_05168</name>
</gene>
<evidence type="ECO:0000256" key="3">
    <source>
        <dbReference type="ARBA" id="ARBA00022448"/>
    </source>
</evidence>
<feature type="transmembrane region" description="Helical" evidence="8">
    <location>
        <begin position="196"/>
        <end position="218"/>
    </location>
</feature>
<feature type="transmembrane region" description="Helical" evidence="8">
    <location>
        <begin position="109"/>
        <end position="128"/>
    </location>
</feature>
<evidence type="ECO:0000313" key="9">
    <source>
        <dbReference type="EMBL" id="SEH09144.1"/>
    </source>
</evidence>
<dbReference type="Pfam" id="PF01925">
    <property type="entry name" value="TauE"/>
    <property type="match status" value="1"/>
</dbReference>
<dbReference type="GO" id="GO:0005886">
    <property type="term" value="C:plasma membrane"/>
    <property type="evidence" value="ECO:0007669"/>
    <property type="project" value="UniProtKB-SubCell"/>
</dbReference>
<feature type="transmembrane region" description="Helical" evidence="8">
    <location>
        <begin position="20"/>
        <end position="45"/>
    </location>
</feature>
<dbReference type="PANTHER" id="PTHR30269">
    <property type="entry name" value="TRANSMEMBRANE PROTEIN YFCA"/>
    <property type="match status" value="1"/>
</dbReference>
<evidence type="ECO:0000256" key="2">
    <source>
        <dbReference type="ARBA" id="ARBA00009142"/>
    </source>
</evidence>
<feature type="transmembrane region" description="Helical" evidence="8">
    <location>
        <begin position="52"/>
        <end position="70"/>
    </location>
</feature>
<keyword evidence="11" id="KW-1185">Reference proteome</keyword>
<reference evidence="9 11" key="1">
    <citation type="submission" date="2016-10" db="EMBL/GenBank/DDBJ databases">
        <authorList>
            <person name="de Groot N.N."/>
        </authorList>
    </citation>
    <scope>NUCLEOTIDE SEQUENCE [LARGE SCALE GENOMIC DNA]</scope>
    <source>
        <strain evidence="9">MBHS1</strain>
    </source>
</reference>
<dbReference type="EMBL" id="FMSV02000559">
    <property type="protein sequence ID" value="SEH09273.1"/>
    <property type="molecule type" value="Genomic_DNA"/>
</dbReference>
<dbReference type="Proteomes" id="UP000236724">
    <property type="component" value="Unassembled WGS sequence"/>
</dbReference>
<evidence type="ECO:0000256" key="4">
    <source>
        <dbReference type="ARBA" id="ARBA00022475"/>
    </source>
</evidence>
<dbReference type="InterPro" id="IPR002781">
    <property type="entry name" value="TM_pro_TauE-like"/>
</dbReference>
<keyword evidence="7 8" id="KW-0472">Membrane</keyword>
<name>A0A1H6FJF0_9GAMM</name>
<feature type="transmembrane region" description="Helical" evidence="8">
    <location>
        <begin position="134"/>
        <end position="151"/>
    </location>
</feature>
<evidence type="ECO:0000256" key="6">
    <source>
        <dbReference type="ARBA" id="ARBA00022989"/>
    </source>
</evidence>
<keyword evidence="5 8" id="KW-0812">Transmembrane</keyword>
<dbReference type="OrthoDB" id="5472127at2"/>
<evidence type="ECO:0000256" key="7">
    <source>
        <dbReference type="ARBA" id="ARBA00023136"/>
    </source>
</evidence>
<dbReference type="RefSeq" id="WP_103922624.1">
    <property type="nucleotide sequence ID" value="NZ_FMSV02000558.1"/>
</dbReference>
<feature type="transmembrane region" description="Helical" evidence="8">
    <location>
        <begin position="230"/>
        <end position="247"/>
    </location>
</feature>
<dbReference type="InterPro" id="IPR052017">
    <property type="entry name" value="TSUP"/>
</dbReference>
<comment type="subcellular location">
    <subcellularLocation>
        <location evidence="1 8">Cell membrane</location>
        <topology evidence="1 8">Multi-pass membrane protein</topology>
    </subcellularLocation>
</comment>
<accession>A0A1H6FJF0</accession>
<feature type="transmembrane region" description="Helical" evidence="8">
    <location>
        <begin position="82"/>
        <end position="102"/>
    </location>
</feature>
<dbReference type="AlphaFoldDB" id="A0A1H6FJF0"/>
<evidence type="ECO:0000256" key="1">
    <source>
        <dbReference type="ARBA" id="ARBA00004651"/>
    </source>
</evidence>
<evidence type="ECO:0000256" key="8">
    <source>
        <dbReference type="RuleBase" id="RU363041"/>
    </source>
</evidence>
<keyword evidence="3" id="KW-0813">Transport</keyword>